<dbReference type="PIRSF" id="PIRSF028438">
    <property type="entry name" value="UCP028438"/>
    <property type="match status" value="1"/>
</dbReference>
<proteinExistence type="predicted"/>
<accession>A0A9Q6WMN3</accession>
<evidence type="ECO:0000256" key="1">
    <source>
        <dbReference type="SAM" id="Phobius"/>
    </source>
</evidence>
<keyword evidence="1" id="KW-1133">Transmembrane helix</keyword>
<name>A0A9Q6WMN3_9BURK</name>
<evidence type="ECO:0000313" key="3">
    <source>
        <dbReference type="Proteomes" id="UP000509548"/>
    </source>
</evidence>
<keyword evidence="1" id="KW-0812">Transmembrane</keyword>
<organism evidence="2 3">
    <name type="scientific">Paraburkholderia caribensis</name>
    <dbReference type="NCBI Taxonomy" id="75105"/>
    <lineage>
        <taxon>Bacteria</taxon>
        <taxon>Pseudomonadati</taxon>
        <taxon>Pseudomonadota</taxon>
        <taxon>Betaproteobacteria</taxon>
        <taxon>Burkholderiales</taxon>
        <taxon>Burkholderiaceae</taxon>
        <taxon>Paraburkholderia</taxon>
    </lineage>
</organism>
<dbReference type="AlphaFoldDB" id="A0A9Q6WMN3"/>
<dbReference type="EMBL" id="CP015958">
    <property type="protein sequence ID" value="QLB63934.1"/>
    <property type="molecule type" value="Genomic_DNA"/>
</dbReference>
<dbReference type="InterPro" id="IPR016884">
    <property type="entry name" value="UCP028438"/>
</dbReference>
<gene>
    <name evidence="2" type="ORF">A9O66_09420</name>
</gene>
<dbReference type="Proteomes" id="UP000509548">
    <property type="component" value="Chromosome 1"/>
</dbReference>
<evidence type="ECO:0000313" key="2">
    <source>
        <dbReference type="EMBL" id="QLB63934.1"/>
    </source>
</evidence>
<sequence length="208" mass="22032">MQALLPSGWFGDAPPVLTALLNGFAAILANVYTVLMYAKAQLRIATATDGVLDLISADFFGPNLPRKTSESDTAFRNRITINLFRERATRKAVVDVLTMLTGRAPLIIEPSRPDDTGGYGIACGYGVAGAYGSLLLPYQAFITAYRPIGTGIPYVAGYGSSPSGYSIASRGEYASLSMVQESVSDADIYSAIDSVMPAGTIAWTRING</sequence>
<feature type="transmembrane region" description="Helical" evidence="1">
    <location>
        <begin position="20"/>
        <end position="38"/>
    </location>
</feature>
<reference evidence="2 3" key="1">
    <citation type="journal article" date="2014" name="Genome Announc.">
        <title>Draft Genome Sequence of the Haloacid-Degrading Burkholderia caribensis Strain MBA4.</title>
        <authorList>
            <person name="Pan Y."/>
            <person name="Kong K.F."/>
            <person name="Tsang J.S."/>
        </authorList>
    </citation>
    <scope>NUCLEOTIDE SEQUENCE [LARGE SCALE GENOMIC DNA]</scope>
    <source>
        <strain evidence="2 3">852011</strain>
    </source>
</reference>
<protein>
    <submittedName>
        <fullName evidence="2">Uncharacterized protein</fullName>
    </submittedName>
</protein>
<keyword evidence="1" id="KW-0472">Membrane</keyword>